<dbReference type="NCBIfam" id="NF004424">
    <property type="entry name" value="PRK05766.1"/>
    <property type="match status" value="1"/>
</dbReference>
<organism evidence="1 2">
    <name type="scientific">Puccinia striiformis</name>
    <dbReference type="NCBI Taxonomy" id="27350"/>
    <lineage>
        <taxon>Eukaryota</taxon>
        <taxon>Fungi</taxon>
        <taxon>Dikarya</taxon>
        <taxon>Basidiomycota</taxon>
        <taxon>Pucciniomycotina</taxon>
        <taxon>Pucciniomycetes</taxon>
        <taxon>Pucciniales</taxon>
        <taxon>Pucciniaceae</taxon>
        <taxon>Puccinia</taxon>
    </lineage>
</organism>
<reference evidence="1 2" key="1">
    <citation type="submission" date="2017-12" db="EMBL/GenBank/DDBJ databases">
        <title>Gene loss provides genomic basis for host adaptation in cereal stripe rust fungi.</title>
        <authorList>
            <person name="Xia C."/>
        </authorList>
    </citation>
    <scope>NUCLEOTIDE SEQUENCE [LARGE SCALE GENOMIC DNA]</scope>
    <source>
        <strain evidence="1 2">93TX-2</strain>
    </source>
</reference>
<proteinExistence type="predicted"/>
<dbReference type="InterPro" id="IPR039744">
    <property type="entry name" value="RIbosomal_uS14_euk_arc"/>
</dbReference>
<dbReference type="GO" id="GO:0008270">
    <property type="term" value="F:zinc ion binding"/>
    <property type="evidence" value="ECO:0007669"/>
    <property type="project" value="InterPro"/>
</dbReference>
<keyword evidence="2" id="KW-1185">Reference proteome</keyword>
<dbReference type="Proteomes" id="UP000238274">
    <property type="component" value="Unassembled WGS sequence"/>
</dbReference>
<dbReference type="GO" id="GO:0003735">
    <property type="term" value="F:structural constituent of ribosome"/>
    <property type="evidence" value="ECO:0007669"/>
    <property type="project" value="InterPro"/>
</dbReference>
<dbReference type="GO" id="GO:0022627">
    <property type="term" value="C:cytosolic small ribosomal subunit"/>
    <property type="evidence" value="ECO:0007669"/>
    <property type="project" value="TreeGrafter"/>
</dbReference>
<reference evidence="2" key="2">
    <citation type="journal article" date="2018" name="BMC Genomics">
        <title>Genomic insights into host adaptation between the wheat stripe rust pathogen (Puccinia striiformis f. sp. tritici) and the barley stripe rust pathogen (Puccinia striiformis f. sp. hordei).</title>
        <authorList>
            <person name="Xia C."/>
            <person name="Wang M."/>
            <person name="Yin C."/>
            <person name="Cornejo O.E."/>
            <person name="Hulbert S.H."/>
            <person name="Chen X."/>
        </authorList>
    </citation>
    <scope>NUCLEOTIDE SEQUENCE [LARGE SCALE GENOMIC DNA]</scope>
    <source>
        <strain evidence="2">93TX-2</strain>
    </source>
</reference>
<sequence>MVSTAGGHSNGPKNDSVILVEGGVSLSVRFRSPNWALQPGGLSLAPRPPGRSPYLLAIDRQPHIHPSATEAPLSLPGIKQYQLKSDQIKLTRKNIAHEPTVKAPVAGQHSRPSSSAVLSVKVCNHTAGLIRKYGLNICRQCFRERAAAIGFSKHN</sequence>
<evidence type="ECO:0000313" key="1">
    <source>
        <dbReference type="EMBL" id="POV98002.1"/>
    </source>
</evidence>
<dbReference type="PANTHER" id="PTHR12010:SF2">
    <property type="entry name" value="40S RIBOSOMAL PROTEIN S29"/>
    <property type="match status" value="1"/>
</dbReference>
<dbReference type="Gene3D" id="4.10.830.10">
    <property type="entry name" value="30s Ribosomal Protein S14, Chain N"/>
    <property type="match status" value="1"/>
</dbReference>
<dbReference type="InterPro" id="IPR043140">
    <property type="entry name" value="Ribosomal_uS14_sf"/>
</dbReference>
<dbReference type="InterPro" id="IPR001209">
    <property type="entry name" value="Ribosomal_uS14"/>
</dbReference>
<protein>
    <submittedName>
        <fullName evidence="1">Uncharacterized protein</fullName>
    </submittedName>
</protein>
<gene>
    <name evidence="1" type="ORF">PSHT_14281</name>
</gene>
<dbReference type="VEuPathDB" id="FungiDB:PSHT_14281"/>
<accession>A0A2S4UL08</accession>
<dbReference type="EMBL" id="PKSM01000313">
    <property type="protein sequence ID" value="POV98002.1"/>
    <property type="molecule type" value="Genomic_DNA"/>
</dbReference>
<evidence type="ECO:0000313" key="2">
    <source>
        <dbReference type="Proteomes" id="UP000238274"/>
    </source>
</evidence>
<comment type="caution">
    <text evidence="1">The sequence shown here is derived from an EMBL/GenBank/DDBJ whole genome shotgun (WGS) entry which is preliminary data.</text>
</comment>
<dbReference type="VEuPathDB" id="FungiDB:PSTT_07651"/>
<dbReference type="OrthoDB" id="10252683at2759"/>
<name>A0A2S4UL08_9BASI</name>
<reference evidence="2" key="3">
    <citation type="journal article" date="2018" name="Mol. Plant Microbe Interact.">
        <title>Genome sequence resources for the wheat stripe rust pathogen (Puccinia striiformis f. sp. tritici) and the barley stripe rust pathogen (Puccinia striiformis f. sp. hordei).</title>
        <authorList>
            <person name="Xia C."/>
            <person name="Wang M."/>
            <person name="Yin C."/>
            <person name="Cornejo O.E."/>
            <person name="Hulbert S.H."/>
            <person name="Chen X."/>
        </authorList>
    </citation>
    <scope>NUCLEOTIDE SEQUENCE [LARGE SCALE GENOMIC DNA]</scope>
    <source>
        <strain evidence="2">93TX-2</strain>
    </source>
</reference>
<dbReference type="PANTHER" id="PTHR12010">
    <property type="entry name" value="40S RIBOSOMAL PROTEIN S29"/>
    <property type="match status" value="1"/>
</dbReference>
<dbReference type="GO" id="GO:0002181">
    <property type="term" value="P:cytoplasmic translation"/>
    <property type="evidence" value="ECO:0007669"/>
    <property type="project" value="TreeGrafter"/>
</dbReference>
<dbReference type="Pfam" id="PF00253">
    <property type="entry name" value="Ribosomal_S14"/>
    <property type="match status" value="1"/>
</dbReference>